<dbReference type="EMBL" id="BMYJ01000004">
    <property type="protein sequence ID" value="GHC52381.1"/>
    <property type="molecule type" value="Genomic_DNA"/>
</dbReference>
<protein>
    <submittedName>
        <fullName evidence="1">Uncharacterized protein</fullName>
    </submittedName>
</protein>
<reference evidence="1" key="1">
    <citation type="journal article" date="2014" name="Int. J. Syst. Evol. Microbiol.">
        <title>Complete genome sequence of Corynebacterium casei LMG S-19264T (=DSM 44701T), isolated from a smear-ripened cheese.</title>
        <authorList>
            <consortium name="US DOE Joint Genome Institute (JGI-PGF)"/>
            <person name="Walter F."/>
            <person name="Albersmeier A."/>
            <person name="Kalinowski J."/>
            <person name="Ruckert C."/>
        </authorList>
    </citation>
    <scope>NUCLEOTIDE SEQUENCE</scope>
    <source>
        <strain evidence="1">KCTC 23310</strain>
    </source>
</reference>
<comment type="caution">
    <text evidence="1">The sequence shown here is derived from an EMBL/GenBank/DDBJ whole genome shotgun (WGS) entry which is preliminary data.</text>
</comment>
<name>A0A918TKW8_9RHOB</name>
<accession>A0A918TKW8</accession>
<keyword evidence="2" id="KW-1185">Reference proteome</keyword>
<gene>
    <name evidence="1" type="ORF">GCM10007315_13570</name>
</gene>
<proteinExistence type="predicted"/>
<dbReference type="AlphaFoldDB" id="A0A918TKW8"/>
<evidence type="ECO:0000313" key="2">
    <source>
        <dbReference type="Proteomes" id="UP000638981"/>
    </source>
</evidence>
<dbReference type="Proteomes" id="UP000638981">
    <property type="component" value="Unassembled WGS sequence"/>
</dbReference>
<organism evidence="1 2">
    <name type="scientific">Neogemmobacter tilapiae</name>
    <dbReference type="NCBI Taxonomy" id="875041"/>
    <lineage>
        <taxon>Bacteria</taxon>
        <taxon>Pseudomonadati</taxon>
        <taxon>Pseudomonadota</taxon>
        <taxon>Alphaproteobacteria</taxon>
        <taxon>Rhodobacterales</taxon>
        <taxon>Paracoccaceae</taxon>
        <taxon>Neogemmobacter</taxon>
    </lineage>
</organism>
<reference evidence="1" key="2">
    <citation type="submission" date="2020-09" db="EMBL/GenBank/DDBJ databases">
        <authorList>
            <person name="Sun Q."/>
            <person name="Kim S."/>
        </authorList>
    </citation>
    <scope>NUCLEOTIDE SEQUENCE</scope>
    <source>
        <strain evidence="1">KCTC 23310</strain>
    </source>
</reference>
<sequence>MPLNKNGSAQQITKVFLRNALGTIEDTIFSQQLKRCGIHFHSYSKSAQDAEADFLKKTATAISEVAMTGGFTFGASHLPVSGREKLIHSTEGDAGKYVSPPNLHHSRRQDVGIFLFRIEHA</sequence>
<evidence type="ECO:0000313" key="1">
    <source>
        <dbReference type="EMBL" id="GHC52381.1"/>
    </source>
</evidence>